<protein>
    <submittedName>
        <fullName evidence="4">Putative dehydrogenase</fullName>
    </submittedName>
</protein>
<gene>
    <name evidence="4" type="ORF">HNR73_003662</name>
</gene>
<dbReference type="InterPro" id="IPR051450">
    <property type="entry name" value="Gfo/Idh/MocA_Oxidoreductases"/>
</dbReference>
<dbReference type="AlphaFoldDB" id="A0A841FPS5"/>
<dbReference type="InterPro" id="IPR004104">
    <property type="entry name" value="Gfo/Idh/MocA-like_OxRdtase_C"/>
</dbReference>
<dbReference type="Proteomes" id="UP000548476">
    <property type="component" value="Unassembled WGS sequence"/>
</dbReference>
<dbReference type="GO" id="GO:0000166">
    <property type="term" value="F:nucleotide binding"/>
    <property type="evidence" value="ECO:0007669"/>
    <property type="project" value="InterPro"/>
</dbReference>
<feature type="domain" description="Gfo/Idh/MocA-like oxidoreductase C-terminal" evidence="3">
    <location>
        <begin position="153"/>
        <end position="428"/>
    </location>
</feature>
<dbReference type="PANTHER" id="PTHR43377:SF2">
    <property type="entry name" value="BINDING ROSSMANN FOLD OXIDOREDUCTASE, PUTATIVE (AFU_ORTHOLOGUE AFUA_4G00560)-RELATED"/>
    <property type="match status" value="1"/>
</dbReference>
<dbReference type="Gene3D" id="3.30.360.10">
    <property type="entry name" value="Dihydrodipicolinate Reductase, domain 2"/>
    <property type="match status" value="1"/>
</dbReference>
<comment type="similarity">
    <text evidence="1">Belongs to the Gfo/Idh/MocA family.</text>
</comment>
<dbReference type="Pfam" id="PF01408">
    <property type="entry name" value="GFO_IDH_MocA"/>
    <property type="match status" value="1"/>
</dbReference>
<dbReference type="InterPro" id="IPR036291">
    <property type="entry name" value="NAD(P)-bd_dom_sf"/>
</dbReference>
<dbReference type="SUPFAM" id="SSF55347">
    <property type="entry name" value="Glyceraldehyde-3-phosphate dehydrogenase-like, C-terminal domain"/>
    <property type="match status" value="1"/>
</dbReference>
<keyword evidence="5" id="KW-1185">Reference proteome</keyword>
<evidence type="ECO:0000313" key="4">
    <source>
        <dbReference type="EMBL" id="MBB6035798.1"/>
    </source>
</evidence>
<evidence type="ECO:0000313" key="5">
    <source>
        <dbReference type="Proteomes" id="UP000548476"/>
    </source>
</evidence>
<dbReference type="Pfam" id="PF02894">
    <property type="entry name" value="GFO_IDH_MocA_C"/>
    <property type="match status" value="1"/>
</dbReference>
<dbReference type="EMBL" id="JACHGT010000007">
    <property type="protein sequence ID" value="MBB6035798.1"/>
    <property type="molecule type" value="Genomic_DNA"/>
</dbReference>
<reference evidence="4 5" key="1">
    <citation type="submission" date="2020-08" db="EMBL/GenBank/DDBJ databases">
        <title>Genomic Encyclopedia of Type Strains, Phase IV (KMG-IV): sequencing the most valuable type-strain genomes for metagenomic binning, comparative biology and taxonomic classification.</title>
        <authorList>
            <person name="Goeker M."/>
        </authorList>
    </citation>
    <scope>NUCLEOTIDE SEQUENCE [LARGE SCALE GENOMIC DNA]</scope>
    <source>
        <strain evidence="4 5">YIM 65646</strain>
    </source>
</reference>
<dbReference type="PANTHER" id="PTHR43377">
    <property type="entry name" value="BILIVERDIN REDUCTASE A"/>
    <property type="match status" value="1"/>
</dbReference>
<dbReference type="SUPFAM" id="SSF51735">
    <property type="entry name" value="NAD(P)-binding Rossmann-fold domains"/>
    <property type="match status" value="1"/>
</dbReference>
<feature type="domain" description="Gfo/Idh/MocA-like oxidoreductase N-terminal" evidence="2">
    <location>
        <begin position="17"/>
        <end position="139"/>
    </location>
</feature>
<proteinExistence type="inferred from homology"/>
<sequence length="428" mass="46238">MNTHHNLRPGLALDRPLRIALVGAGARGAAYAGLVAQAPSGAVIVAVAEPRERQREQIAAEHGLPPEALFEDWHELATAGRVADAVIIATQDADHVEPALVFAGLGYDILLEKPLALSAADCVRIGEAVRAAEVTLAVCHVMRYTRYTKKLVELIDQGAVGDVIGVQHLEPIGWWHFAHSYVRGNWNSIRQGSPMLLAKSSHDIDWLAHVIGRRALRVSSFGALTHFRHDRRPEGAAARCVDCKLSDSCAYAAQKLYVEGRYGEPARDYFTLVAADGLDEESVARALREGPYGRCVYDHDNDVCDNQVVNIEYEGGVTASFTVTAFTPQENRHTRVFGSGGQLTGDGRHIEVLDFATNETTRHDTDAEGASAADGHGGGDRGLIEDFCRGLSEGRPELITSDAEASVASHRVVFAAEEARLGGKIVKL</sequence>
<dbReference type="RefSeq" id="WP_184788635.1">
    <property type="nucleotide sequence ID" value="NZ_BONT01000075.1"/>
</dbReference>
<name>A0A841FPS5_9ACTN</name>
<organism evidence="4 5">
    <name type="scientific">Phytomonospora endophytica</name>
    <dbReference type="NCBI Taxonomy" id="714109"/>
    <lineage>
        <taxon>Bacteria</taxon>
        <taxon>Bacillati</taxon>
        <taxon>Actinomycetota</taxon>
        <taxon>Actinomycetes</taxon>
        <taxon>Micromonosporales</taxon>
        <taxon>Micromonosporaceae</taxon>
        <taxon>Phytomonospora</taxon>
    </lineage>
</organism>
<evidence type="ECO:0000259" key="2">
    <source>
        <dbReference type="Pfam" id="PF01408"/>
    </source>
</evidence>
<dbReference type="InterPro" id="IPR000683">
    <property type="entry name" value="Gfo/Idh/MocA-like_OxRdtase_N"/>
</dbReference>
<accession>A0A841FPS5</accession>
<evidence type="ECO:0000256" key="1">
    <source>
        <dbReference type="ARBA" id="ARBA00010928"/>
    </source>
</evidence>
<comment type="caution">
    <text evidence="4">The sequence shown here is derived from an EMBL/GenBank/DDBJ whole genome shotgun (WGS) entry which is preliminary data.</text>
</comment>
<evidence type="ECO:0000259" key="3">
    <source>
        <dbReference type="Pfam" id="PF02894"/>
    </source>
</evidence>
<dbReference type="Gene3D" id="3.40.50.720">
    <property type="entry name" value="NAD(P)-binding Rossmann-like Domain"/>
    <property type="match status" value="1"/>
</dbReference>